<evidence type="ECO:0000313" key="1">
    <source>
        <dbReference type="EMBL" id="SVD49751.1"/>
    </source>
</evidence>
<reference evidence="1" key="1">
    <citation type="submission" date="2018-05" db="EMBL/GenBank/DDBJ databases">
        <authorList>
            <person name="Lanie J.A."/>
            <person name="Ng W.-L."/>
            <person name="Kazmierczak K.M."/>
            <person name="Andrzejewski T.M."/>
            <person name="Davidsen T.M."/>
            <person name="Wayne K.J."/>
            <person name="Tettelin H."/>
            <person name="Glass J.I."/>
            <person name="Rusch D."/>
            <person name="Podicherti R."/>
            <person name="Tsui H.-C.T."/>
            <person name="Winkler M.E."/>
        </authorList>
    </citation>
    <scope>NUCLEOTIDE SEQUENCE</scope>
</reference>
<protein>
    <submittedName>
        <fullName evidence="1">Uncharacterized protein</fullName>
    </submittedName>
</protein>
<gene>
    <name evidence="1" type="ORF">METZ01_LOCUS402605</name>
</gene>
<accession>A0A382VV10</accession>
<sequence length="51" mass="5855">GRSSYFHCAVAQTLVGLFTTVAPTLFKRSEPRVTRFTTSRLQAYLFFVPWV</sequence>
<name>A0A382VV10_9ZZZZ</name>
<dbReference type="AlphaFoldDB" id="A0A382VV10"/>
<organism evidence="1">
    <name type="scientific">marine metagenome</name>
    <dbReference type="NCBI Taxonomy" id="408172"/>
    <lineage>
        <taxon>unclassified sequences</taxon>
        <taxon>metagenomes</taxon>
        <taxon>ecological metagenomes</taxon>
    </lineage>
</organism>
<feature type="non-terminal residue" evidence="1">
    <location>
        <position position="1"/>
    </location>
</feature>
<dbReference type="EMBL" id="UINC01154456">
    <property type="protein sequence ID" value="SVD49751.1"/>
    <property type="molecule type" value="Genomic_DNA"/>
</dbReference>
<proteinExistence type="predicted"/>